<evidence type="ECO:0000313" key="1">
    <source>
        <dbReference type="EMBL" id="MFC3894687.1"/>
    </source>
</evidence>
<reference evidence="2" key="1">
    <citation type="journal article" date="2019" name="Int. J. Syst. Evol. Microbiol.">
        <title>The Global Catalogue of Microorganisms (GCM) 10K type strain sequencing project: providing services to taxonomists for standard genome sequencing and annotation.</title>
        <authorList>
            <consortium name="The Broad Institute Genomics Platform"/>
            <consortium name="The Broad Institute Genome Sequencing Center for Infectious Disease"/>
            <person name="Wu L."/>
            <person name="Ma J."/>
        </authorList>
    </citation>
    <scope>NUCLEOTIDE SEQUENCE [LARGE SCALE GENOMIC DNA]</scope>
    <source>
        <strain evidence="2">CGMCC 4.7405</strain>
    </source>
</reference>
<gene>
    <name evidence="1" type="ORF">ACFOWZ_24665</name>
</gene>
<protein>
    <submittedName>
        <fullName evidence="1">Immunity 49 family protein</fullName>
    </submittedName>
</protein>
<organism evidence="1 2">
    <name type="scientific">Lentzea rhizosphaerae</name>
    <dbReference type="NCBI Taxonomy" id="2041025"/>
    <lineage>
        <taxon>Bacteria</taxon>
        <taxon>Bacillati</taxon>
        <taxon>Actinomycetota</taxon>
        <taxon>Actinomycetes</taxon>
        <taxon>Pseudonocardiales</taxon>
        <taxon>Pseudonocardiaceae</taxon>
        <taxon>Lentzea</taxon>
    </lineage>
</organism>
<keyword evidence="2" id="KW-1185">Reference proteome</keyword>
<accession>A0ABV8BY94</accession>
<dbReference type="RefSeq" id="WP_382376244.1">
    <property type="nucleotide sequence ID" value="NZ_JBHRZI010000019.1"/>
</dbReference>
<dbReference type="InterPro" id="IPR029074">
    <property type="entry name" value="Imm49"/>
</dbReference>
<dbReference type="Proteomes" id="UP001595690">
    <property type="component" value="Unassembled WGS sequence"/>
</dbReference>
<sequence length="283" mass="31657">METIPRHDIDADFARKQVDTLQLLIESAMEDVVADGDEDALSAVRSRAIMRFQYLTVLDPTAGREETWRAAVFASQVANSVFTRTSKRDETVEHQLGEQTVTLPVVGPNWHATPVDWMTAAWLAVITRSEERIQELCSTGKYTLRGSGAKVEDYLHPWIETLQRFLSGEPVSPALLESVLDLSDPENAIYASREYMLLVAYPPVNILYRILRGTAAQFTEALTQATTAHRDYWSQAELADDPAGFVALPVLAMAIRGRDNGFPIEVESDYLPENLVNATWSNR</sequence>
<evidence type="ECO:0000313" key="2">
    <source>
        <dbReference type="Proteomes" id="UP001595690"/>
    </source>
</evidence>
<dbReference type="EMBL" id="JBHRZI010000019">
    <property type="protein sequence ID" value="MFC3894687.1"/>
    <property type="molecule type" value="Genomic_DNA"/>
</dbReference>
<comment type="caution">
    <text evidence="1">The sequence shown here is derived from an EMBL/GenBank/DDBJ whole genome shotgun (WGS) entry which is preliminary data.</text>
</comment>
<dbReference type="Pfam" id="PF15575">
    <property type="entry name" value="Imm49"/>
    <property type="match status" value="1"/>
</dbReference>
<name>A0ABV8BY94_9PSEU</name>
<proteinExistence type="predicted"/>